<dbReference type="Pfam" id="PF13561">
    <property type="entry name" value="adh_short_C2"/>
    <property type="match status" value="1"/>
</dbReference>
<dbReference type="PANTHER" id="PTHR42760:SF133">
    <property type="entry name" value="3-OXOACYL-[ACYL-CARRIER-PROTEIN] REDUCTASE"/>
    <property type="match status" value="1"/>
</dbReference>
<dbReference type="GO" id="GO:0048038">
    <property type="term" value="F:quinone binding"/>
    <property type="evidence" value="ECO:0007669"/>
    <property type="project" value="TreeGrafter"/>
</dbReference>
<protein>
    <recommendedName>
        <fullName evidence="3">Ketoreductase domain-containing protein</fullName>
    </recommendedName>
</protein>
<sequence>MFDLHGKICLVTGASGYLGAQICSALAAQGATVVACHFTHPEGLDAARADAAVATRIHSVRLDVTRADDVTATIGEILKSHGRIDVLVYAAGATLRKSALLTGQDDCDRLLDLNFKAVAQMCRGVLRPMFRQRSGRIVLIGSTAGERGLAGQGVYAASKAALHAYARSLAQEAGGHGVTVNVVAPGALSSAGQSHYTEQDEARVKEQIGLRRLGNAREVAAAVVFLASDEASYVSGAVVPVDGAARF</sequence>
<organism evidence="4 5">
    <name type="scientific">Burkholderia ubonensis</name>
    <dbReference type="NCBI Taxonomy" id="101571"/>
    <lineage>
        <taxon>Bacteria</taxon>
        <taxon>Pseudomonadati</taxon>
        <taxon>Pseudomonadota</taxon>
        <taxon>Betaproteobacteria</taxon>
        <taxon>Burkholderiales</taxon>
        <taxon>Burkholderiaceae</taxon>
        <taxon>Burkholderia</taxon>
        <taxon>Burkholderia cepacia complex</taxon>
    </lineage>
</organism>
<evidence type="ECO:0000259" key="3">
    <source>
        <dbReference type="SMART" id="SM00822"/>
    </source>
</evidence>
<dbReference type="PANTHER" id="PTHR42760">
    <property type="entry name" value="SHORT-CHAIN DEHYDROGENASES/REDUCTASES FAMILY MEMBER"/>
    <property type="match status" value="1"/>
</dbReference>
<dbReference type="InterPro" id="IPR002347">
    <property type="entry name" value="SDR_fam"/>
</dbReference>
<dbReference type="Proteomes" id="UP000062998">
    <property type="component" value="Unassembled WGS sequence"/>
</dbReference>
<dbReference type="InterPro" id="IPR057326">
    <property type="entry name" value="KR_dom"/>
</dbReference>
<evidence type="ECO:0000313" key="4">
    <source>
        <dbReference type="EMBL" id="KWE03124.1"/>
    </source>
</evidence>
<dbReference type="InterPro" id="IPR020904">
    <property type="entry name" value="Sc_DH/Rdtase_CS"/>
</dbReference>
<feature type="domain" description="Ketoreductase" evidence="3">
    <location>
        <begin position="7"/>
        <end position="191"/>
    </location>
</feature>
<dbReference type="RefSeq" id="WP_059967652.1">
    <property type="nucleotide sequence ID" value="NZ_CP013465.1"/>
</dbReference>
<dbReference type="OrthoDB" id="196630at2"/>
<gene>
    <name evidence="4" type="ORF">WL73_15305</name>
</gene>
<evidence type="ECO:0000313" key="5">
    <source>
        <dbReference type="Proteomes" id="UP000062998"/>
    </source>
</evidence>
<dbReference type="EMBL" id="LPIX01000057">
    <property type="protein sequence ID" value="KWE03124.1"/>
    <property type="molecule type" value="Genomic_DNA"/>
</dbReference>
<dbReference type="PRINTS" id="PR00081">
    <property type="entry name" value="GDHRDH"/>
</dbReference>
<comment type="similarity">
    <text evidence="1">Belongs to the short-chain dehydrogenases/reductases (SDR) family.</text>
</comment>
<dbReference type="GO" id="GO:0016616">
    <property type="term" value="F:oxidoreductase activity, acting on the CH-OH group of donors, NAD or NADP as acceptor"/>
    <property type="evidence" value="ECO:0007669"/>
    <property type="project" value="UniProtKB-ARBA"/>
</dbReference>
<evidence type="ECO:0000256" key="2">
    <source>
        <dbReference type="ARBA" id="ARBA00023002"/>
    </source>
</evidence>
<dbReference type="InterPro" id="IPR036291">
    <property type="entry name" value="NAD(P)-bd_dom_sf"/>
</dbReference>
<comment type="caution">
    <text evidence="4">The sequence shown here is derived from an EMBL/GenBank/DDBJ whole genome shotgun (WGS) entry which is preliminary data.</text>
</comment>
<dbReference type="Gene3D" id="3.40.50.720">
    <property type="entry name" value="NAD(P)-binding Rossmann-like Domain"/>
    <property type="match status" value="1"/>
</dbReference>
<dbReference type="AlphaFoldDB" id="A0A107F765"/>
<proteinExistence type="inferred from homology"/>
<dbReference type="FunFam" id="3.40.50.720:FF:000084">
    <property type="entry name" value="Short-chain dehydrogenase reductase"/>
    <property type="match status" value="1"/>
</dbReference>
<dbReference type="GO" id="GO:0006633">
    <property type="term" value="P:fatty acid biosynthetic process"/>
    <property type="evidence" value="ECO:0007669"/>
    <property type="project" value="TreeGrafter"/>
</dbReference>
<name>A0A107F765_9BURK</name>
<evidence type="ECO:0000256" key="1">
    <source>
        <dbReference type="ARBA" id="ARBA00006484"/>
    </source>
</evidence>
<dbReference type="SMART" id="SM00822">
    <property type="entry name" value="PKS_KR"/>
    <property type="match status" value="1"/>
</dbReference>
<keyword evidence="2" id="KW-0560">Oxidoreductase</keyword>
<dbReference type="PRINTS" id="PR00080">
    <property type="entry name" value="SDRFAMILY"/>
</dbReference>
<reference evidence="4 5" key="1">
    <citation type="submission" date="2015-11" db="EMBL/GenBank/DDBJ databases">
        <title>Expanding the genomic diversity of Burkholderia species for the development of highly accurate diagnostics.</title>
        <authorList>
            <person name="Sahl J."/>
            <person name="Keim P."/>
            <person name="Wagner D."/>
        </authorList>
    </citation>
    <scope>NUCLEOTIDE SEQUENCE [LARGE SCALE GENOMIC DNA]</scope>
    <source>
        <strain evidence="4 5">MSMB2167WGS</strain>
    </source>
</reference>
<accession>A0A107F765</accession>
<dbReference type="PROSITE" id="PS00061">
    <property type="entry name" value="ADH_SHORT"/>
    <property type="match status" value="1"/>
</dbReference>
<dbReference type="SUPFAM" id="SSF51735">
    <property type="entry name" value="NAD(P)-binding Rossmann-fold domains"/>
    <property type="match status" value="1"/>
</dbReference>